<dbReference type="EMBL" id="MLIH01000011">
    <property type="protein sequence ID" value="OHU10337.1"/>
    <property type="molecule type" value="Genomic_DNA"/>
</dbReference>
<evidence type="ECO:0000313" key="2">
    <source>
        <dbReference type="Proteomes" id="UP000179621"/>
    </source>
</evidence>
<organism evidence="1 2">
    <name type="scientific">Mycobacteroides saopaulense</name>
    <dbReference type="NCBI Taxonomy" id="1578165"/>
    <lineage>
        <taxon>Bacteria</taxon>
        <taxon>Bacillati</taxon>
        <taxon>Actinomycetota</taxon>
        <taxon>Actinomycetes</taxon>
        <taxon>Mycobacteriales</taxon>
        <taxon>Mycobacteriaceae</taxon>
        <taxon>Mycobacteroides</taxon>
    </lineage>
</organism>
<gene>
    <name evidence="1" type="ORF">BKG73_10690</name>
</gene>
<accession>A0ABX3C1N6</accession>
<proteinExistence type="predicted"/>
<sequence length="114" mass="12508">MSKKTCGTEGCNRDARARGRCNTHYHAWRREHLNIVKGLDDDPRIGFCNRLSDLLTQAPEGLLTEADHKLINAVALTAATAARGVIPITAELRRQLLHTAVDALDVPEIVAEAQ</sequence>
<dbReference type="Proteomes" id="UP000179621">
    <property type="component" value="Unassembled WGS sequence"/>
</dbReference>
<keyword evidence="2" id="KW-1185">Reference proteome</keyword>
<comment type="caution">
    <text evidence="1">The sequence shown here is derived from an EMBL/GenBank/DDBJ whole genome shotgun (WGS) entry which is preliminary data.</text>
</comment>
<reference evidence="1 2" key="1">
    <citation type="submission" date="2016-10" db="EMBL/GenBank/DDBJ databases">
        <title>Evaluation of Human, Animal and Environmental Mycobacterium chelonae Isolates by Core Genome Phylogenomic Analysis, Targeted Gene Comparison, and Anti-microbial Susceptibility Patterns: A Tale of Mistaken Identities.</title>
        <authorList>
            <person name="Fogelson S.B."/>
            <person name="Camus A.C."/>
            <person name="Lorenz W."/>
            <person name="Vasireddy R."/>
            <person name="Vasireddy S."/>
            <person name="Smith T."/>
            <person name="Brown-Elliott B.A."/>
            <person name="Wallace R.J.Jr."/>
            <person name="Hasan N.A."/>
            <person name="Reischl U."/>
            <person name="Sanchez S."/>
        </authorList>
    </citation>
    <scope>NUCLEOTIDE SEQUENCE [LARGE SCALE GENOMIC DNA]</scope>
    <source>
        <strain evidence="1 2">8528</strain>
    </source>
</reference>
<evidence type="ECO:0008006" key="3">
    <source>
        <dbReference type="Google" id="ProtNLM"/>
    </source>
</evidence>
<name>A0ABX3C1N6_9MYCO</name>
<evidence type="ECO:0000313" key="1">
    <source>
        <dbReference type="EMBL" id="OHU10337.1"/>
    </source>
</evidence>
<protein>
    <recommendedName>
        <fullName evidence="3">HNH endonuclease</fullName>
    </recommendedName>
</protein>
<dbReference type="RefSeq" id="WP_070912702.1">
    <property type="nucleotide sequence ID" value="NZ_MLIC01000006.1"/>
</dbReference>